<dbReference type="NCBIfam" id="NF002148">
    <property type="entry name" value="PRK00982.1-2"/>
    <property type="match status" value="1"/>
</dbReference>
<dbReference type="Gramene" id="Kaladp0073s0085.11.v1.1">
    <property type="protein sequence ID" value="Kaladp0073s0085.11.v1.1"/>
    <property type="gene ID" value="Kaladp0073s0085.v1.1"/>
</dbReference>
<evidence type="ECO:0000256" key="5">
    <source>
        <dbReference type="ARBA" id="ARBA00022553"/>
    </source>
</evidence>
<evidence type="ECO:0000313" key="15">
    <source>
        <dbReference type="Proteomes" id="UP000594263"/>
    </source>
</evidence>
<evidence type="ECO:0000259" key="13">
    <source>
        <dbReference type="PROSITE" id="PS50075"/>
    </source>
</evidence>
<dbReference type="AlphaFoldDB" id="A0A7N0ULG1"/>
<dbReference type="Gramene" id="Kaladp0073s0085.10.v1.1">
    <property type="protein sequence ID" value="Kaladp0073s0085.10.v1.1"/>
    <property type="gene ID" value="Kaladp0073s0085.v1.1"/>
</dbReference>
<keyword evidence="15" id="KW-1185">Reference proteome</keyword>
<dbReference type="HAMAP" id="MF_01217">
    <property type="entry name" value="Acyl_carrier"/>
    <property type="match status" value="1"/>
</dbReference>
<reference evidence="14" key="1">
    <citation type="submission" date="2021-01" db="UniProtKB">
        <authorList>
            <consortium name="EnsemblPlants"/>
        </authorList>
    </citation>
    <scope>IDENTIFICATION</scope>
</reference>
<dbReference type="Gramene" id="Kaladp0073s0085.4.v1.1">
    <property type="protein sequence ID" value="Kaladp0073s0085.4.v1.1"/>
    <property type="gene ID" value="Kaladp0073s0085.v1.1"/>
</dbReference>
<evidence type="ECO:0000256" key="7">
    <source>
        <dbReference type="ARBA" id="ARBA00022832"/>
    </source>
</evidence>
<protein>
    <recommendedName>
        <fullName evidence="12">Acyl carrier protein</fullName>
    </recommendedName>
</protein>
<comment type="subunit">
    <text evidence="11">Complex I is composed of at least 49 different subunits.</text>
</comment>
<dbReference type="Gramene" id="Kaladp0073s0085.8.v1.1">
    <property type="protein sequence ID" value="Kaladp0073s0085.8.v1.1"/>
    <property type="gene ID" value="Kaladp0073s0085.v1.1"/>
</dbReference>
<keyword evidence="7" id="KW-0276">Fatty acid metabolism</keyword>
<dbReference type="InterPro" id="IPR009081">
    <property type="entry name" value="PP-bd_ACP"/>
</dbReference>
<evidence type="ECO:0000256" key="8">
    <source>
        <dbReference type="ARBA" id="ARBA00023098"/>
    </source>
</evidence>
<dbReference type="FunFam" id="1.10.1200.10:FF:000003">
    <property type="entry name" value="Acyl carrier protein"/>
    <property type="match status" value="1"/>
</dbReference>
<dbReference type="PANTHER" id="PTHR20863">
    <property type="entry name" value="ACYL CARRIER PROTEIN"/>
    <property type="match status" value="1"/>
</dbReference>
<dbReference type="Gramene" id="Kaladp0073s0085.7.v1.1">
    <property type="protein sequence ID" value="Kaladp0073s0085.7.v1.1"/>
    <property type="gene ID" value="Kaladp0073s0085.v1.1"/>
</dbReference>
<evidence type="ECO:0000256" key="6">
    <source>
        <dbReference type="ARBA" id="ARBA00022660"/>
    </source>
</evidence>
<dbReference type="GO" id="GO:0005739">
    <property type="term" value="C:mitochondrion"/>
    <property type="evidence" value="ECO:0007669"/>
    <property type="project" value="EnsemblPlants"/>
</dbReference>
<dbReference type="GO" id="GO:0000035">
    <property type="term" value="F:acyl binding"/>
    <property type="evidence" value="ECO:0007669"/>
    <property type="project" value="TreeGrafter"/>
</dbReference>
<dbReference type="NCBIfam" id="TIGR00517">
    <property type="entry name" value="acyl_carrier"/>
    <property type="match status" value="1"/>
</dbReference>
<dbReference type="EnsemblPlants" id="Kaladp0073s0085.5.v1.1">
    <property type="protein sequence ID" value="Kaladp0073s0085.5.v1.1"/>
    <property type="gene ID" value="Kaladp0073s0085.v1.1"/>
</dbReference>
<dbReference type="InterPro" id="IPR003231">
    <property type="entry name" value="ACP"/>
</dbReference>
<evidence type="ECO:0000256" key="9">
    <source>
        <dbReference type="ARBA" id="ARBA00023160"/>
    </source>
</evidence>
<dbReference type="EnsemblPlants" id="Kaladp0073s0085.11.v1.1">
    <property type="protein sequence ID" value="Kaladp0073s0085.11.v1.1"/>
    <property type="gene ID" value="Kaladp0073s0085.v1.1"/>
</dbReference>
<comment type="pathway">
    <text evidence="1">Lipid metabolism; fatty acid biosynthesis.</text>
</comment>
<dbReference type="EnsemblPlants" id="Kaladp0073s0085.8.v1.1">
    <property type="protein sequence ID" value="Kaladp0073s0085.8.v1.1"/>
    <property type="gene ID" value="Kaladp0073s0085.v1.1"/>
</dbReference>
<organism evidence="14 15">
    <name type="scientific">Kalanchoe fedtschenkoi</name>
    <name type="common">Lavender scallops</name>
    <name type="synonym">South American air plant</name>
    <dbReference type="NCBI Taxonomy" id="63787"/>
    <lineage>
        <taxon>Eukaryota</taxon>
        <taxon>Viridiplantae</taxon>
        <taxon>Streptophyta</taxon>
        <taxon>Embryophyta</taxon>
        <taxon>Tracheophyta</taxon>
        <taxon>Spermatophyta</taxon>
        <taxon>Magnoliopsida</taxon>
        <taxon>eudicotyledons</taxon>
        <taxon>Gunneridae</taxon>
        <taxon>Pentapetalae</taxon>
        <taxon>Saxifragales</taxon>
        <taxon>Crassulaceae</taxon>
        <taxon>Kalanchoe</taxon>
    </lineage>
</organism>
<dbReference type="GO" id="GO:0000036">
    <property type="term" value="F:acyl carrier activity"/>
    <property type="evidence" value="ECO:0007669"/>
    <property type="project" value="EnsemblPlants"/>
</dbReference>
<evidence type="ECO:0000256" key="3">
    <source>
        <dbReference type="ARBA" id="ARBA00022450"/>
    </source>
</evidence>
<keyword evidence="5" id="KW-0597">Phosphoprotein</keyword>
<dbReference type="EnsemblPlants" id="Kaladp0073s0085.4.v1.1">
    <property type="protein sequence ID" value="Kaladp0073s0085.4.v1.1"/>
    <property type="gene ID" value="Kaladp0073s0085.v1.1"/>
</dbReference>
<dbReference type="EnsemblPlants" id="Kaladp0073s0085.3.v1.1">
    <property type="protein sequence ID" value="Kaladp0073s0085.3.v1.1"/>
    <property type="gene ID" value="Kaladp0073s0085.v1.1"/>
</dbReference>
<dbReference type="Proteomes" id="UP000594263">
    <property type="component" value="Unplaced"/>
</dbReference>
<evidence type="ECO:0000256" key="1">
    <source>
        <dbReference type="ARBA" id="ARBA00005194"/>
    </source>
</evidence>
<dbReference type="Gramene" id="Kaladp0073s0085.9.v1.1">
    <property type="protein sequence ID" value="Kaladp0073s0085.9.v1.1"/>
    <property type="gene ID" value="Kaladp0073s0085.v1.1"/>
</dbReference>
<dbReference type="Pfam" id="PF00550">
    <property type="entry name" value="PP-binding"/>
    <property type="match status" value="1"/>
</dbReference>
<evidence type="ECO:0000256" key="12">
    <source>
        <dbReference type="RuleBase" id="RU000722"/>
    </source>
</evidence>
<dbReference type="OMA" id="LRYWCSA"/>
<dbReference type="EnsemblPlants" id="Kaladp0073s0085.6.v1.1">
    <property type="protein sequence ID" value="Kaladp0073s0085.6.v1.1"/>
    <property type="gene ID" value="Kaladp0073s0085.v1.1"/>
</dbReference>
<evidence type="ECO:0000256" key="4">
    <source>
        <dbReference type="ARBA" id="ARBA00022516"/>
    </source>
</evidence>
<evidence type="ECO:0000256" key="11">
    <source>
        <dbReference type="ARBA" id="ARBA00063067"/>
    </source>
</evidence>
<evidence type="ECO:0000256" key="2">
    <source>
        <dbReference type="ARBA" id="ARBA00010930"/>
    </source>
</evidence>
<proteinExistence type="inferred from homology"/>
<keyword evidence="3 12" id="KW-0596">Phosphopantetheine</keyword>
<keyword evidence="6" id="KW-0249">Electron transport</keyword>
<dbReference type="PROSITE" id="PS50075">
    <property type="entry name" value="CARRIER"/>
    <property type="match status" value="1"/>
</dbReference>
<dbReference type="EnsemblPlants" id="Kaladp0073s0085.9.v1.1">
    <property type="protein sequence ID" value="Kaladp0073s0085.9.v1.1"/>
    <property type="gene ID" value="Kaladp0073s0085.v1.1"/>
</dbReference>
<dbReference type="Gramene" id="Kaladp0073s0085.5.v1.1">
    <property type="protein sequence ID" value="Kaladp0073s0085.5.v1.1"/>
    <property type="gene ID" value="Kaladp0073s0085.v1.1"/>
</dbReference>
<dbReference type="EnsemblPlants" id="Kaladp0073s0085.1.v1.1">
    <property type="protein sequence ID" value="Kaladp0073s0085.1.v1.1"/>
    <property type="gene ID" value="Kaladp0073s0085.v1.1"/>
</dbReference>
<comment type="function">
    <text evidence="10">Carrier of the growing fatty acid chain in fatty acid biosynthesis. May be involved in the synthesis of short and medium chain fatty acids. Accessory and non-catalytic subunit of the mitochondrial membrane respiratory chain NADH dehydrogenase (Complex I), which functions in the transfer of electrons from NADH to the respiratory chain.</text>
</comment>
<keyword evidence="8" id="KW-0443">Lipid metabolism</keyword>
<dbReference type="InterPro" id="IPR036736">
    <property type="entry name" value="ACP-like_sf"/>
</dbReference>
<dbReference type="Gramene" id="Kaladp0073s0085.1.v1.1">
    <property type="protein sequence ID" value="Kaladp0073s0085.1.v1.1"/>
    <property type="gene ID" value="Kaladp0073s0085.v1.1"/>
</dbReference>
<dbReference type="EnsemblPlants" id="Kaladp0073s0085.10.v1.1">
    <property type="protein sequence ID" value="Kaladp0073s0085.10.v1.1"/>
    <property type="gene ID" value="Kaladp0073s0085.v1.1"/>
</dbReference>
<sequence>MQSIRDSVLRHVRLTRSANLPIYAGDGVPQRFLRQMCAATNSNLDKTMDKVISVVKKFDKIDSSKVTETANFQKDLSMDSLDRVELVMALEEAFSLDIPDSEADKLTCCADVAKYINTQKNVKS</sequence>
<dbReference type="PANTHER" id="PTHR20863:SF60">
    <property type="entry name" value="ACYL CARRIER PROTEIN 3, MITOCHONDRIAL"/>
    <property type="match status" value="1"/>
</dbReference>
<comment type="similarity">
    <text evidence="2">Belongs to the acyl carrier protein (ACP) family.</text>
</comment>
<dbReference type="Gramene" id="Kaladp0073s0085.6.v1.1">
    <property type="protein sequence ID" value="Kaladp0073s0085.6.v1.1"/>
    <property type="gene ID" value="Kaladp0073s0085.v1.1"/>
</dbReference>
<evidence type="ECO:0000256" key="10">
    <source>
        <dbReference type="ARBA" id="ARBA00057783"/>
    </source>
</evidence>
<keyword evidence="4 12" id="KW-0444">Lipid biosynthesis</keyword>
<feature type="domain" description="Carrier" evidence="13">
    <location>
        <begin position="45"/>
        <end position="120"/>
    </location>
</feature>
<accession>A0A7N0ULG1</accession>
<dbReference type="Gene3D" id="1.10.1200.10">
    <property type="entry name" value="ACP-like"/>
    <property type="match status" value="1"/>
</dbReference>
<dbReference type="SUPFAM" id="SSF47336">
    <property type="entry name" value="ACP-like"/>
    <property type="match status" value="1"/>
</dbReference>
<keyword evidence="9 12" id="KW-0275">Fatty acid biosynthesis</keyword>
<dbReference type="Gramene" id="Kaladp0073s0085.3.v1.1">
    <property type="protein sequence ID" value="Kaladp0073s0085.3.v1.1"/>
    <property type="gene ID" value="Kaladp0073s0085.v1.1"/>
</dbReference>
<keyword evidence="6" id="KW-0813">Transport</keyword>
<keyword evidence="6" id="KW-0679">Respiratory chain</keyword>
<dbReference type="Gramene" id="Kaladp0073s0085.2.v1.1">
    <property type="protein sequence ID" value="Kaladp0073s0085.2.v1.1"/>
    <property type="gene ID" value="Kaladp0073s0085.v1.1"/>
</dbReference>
<dbReference type="EnsemblPlants" id="Kaladp0073s0085.2.v1.1">
    <property type="protein sequence ID" value="Kaladp0073s0085.2.v1.1"/>
    <property type="gene ID" value="Kaladp0073s0085.v1.1"/>
</dbReference>
<name>A0A7N0ULG1_KALFE</name>
<evidence type="ECO:0000313" key="14">
    <source>
        <dbReference type="EnsemblPlants" id="Kaladp0073s0085.8.v1.1"/>
    </source>
</evidence>
<dbReference type="EnsemblPlants" id="Kaladp0073s0085.7.v1.1">
    <property type="protein sequence ID" value="Kaladp0073s0085.7.v1.1"/>
    <property type="gene ID" value="Kaladp0073s0085.v1.1"/>
</dbReference>